<protein>
    <submittedName>
        <fullName evidence="1">Uncharacterized protein</fullName>
    </submittedName>
</protein>
<dbReference type="Proteomes" id="UP000663864">
    <property type="component" value="Unassembled WGS sequence"/>
</dbReference>
<dbReference type="EMBL" id="CAJNOT010000663">
    <property type="protein sequence ID" value="CAF1049258.1"/>
    <property type="molecule type" value="Genomic_DNA"/>
</dbReference>
<dbReference type="AlphaFoldDB" id="A0A814KCG6"/>
<name>A0A814KCG6_9BILA</name>
<comment type="caution">
    <text evidence="1">The sequence shown here is derived from an EMBL/GenBank/DDBJ whole genome shotgun (WGS) entry which is preliminary data.</text>
</comment>
<reference evidence="1" key="1">
    <citation type="submission" date="2021-02" db="EMBL/GenBank/DDBJ databases">
        <authorList>
            <person name="Nowell W R."/>
        </authorList>
    </citation>
    <scope>NUCLEOTIDE SEQUENCE</scope>
</reference>
<evidence type="ECO:0000313" key="3">
    <source>
        <dbReference type="Proteomes" id="UP000663864"/>
    </source>
</evidence>
<organism evidence="1 3">
    <name type="scientific">Rotaria sordida</name>
    <dbReference type="NCBI Taxonomy" id="392033"/>
    <lineage>
        <taxon>Eukaryota</taxon>
        <taxon>Metazoa</taxon>
        <taxon>Spiralia</taxon>
        <taxon>Gnathifera</taxon>
        <taxon>Rotifera</taxon>
        <taxon>Eurotatoria</taxon>
        <taxon>Bdelloidea</taxon>
        <taxon>Philodinida</taxon>
        <taxon>Philodinidae</taxon>
        <taxon>Rotaria</taxon>
    </lineage>
</organism>
<dbReference type="Proteomes" id="UP000663836">
    <property type="component" value="Unassembled WGS sequence"/>
</dbReference>
<accession>A0A814KCG6</accession>
<evidence type="ECO:0000313" key="2">
    <source>
        <dbReference type="EMBL" id="CAF3924401.1"/>
    </source>
</evidence>
<sequence>MNRFDVMWDRTILEELHRNYCQQYRKVNIDDLAPIIHTMDNSLPPPPPPQTEWHEATDDNNALTVLHDMTNPVEFRIPDNKEQHQQWLALIESYRQYRQQ</sequence>
<proteinExistence type="predicted"/>
<gene>
    <name evidence="2" type="ORF">JBS370_LOCUS22106</name>
    <name evidence="1" type="ORF">ZHD862_LOCUS14966</name>
</gene>
<evidence type="ECO:0000313" key="1">
    <source>
        <dbReference type="EMBL" id="CAF1049258.1"/>
    </source>
</evidence>
<dbReference type="EMBL" id="CAJOBD010003032">
    <property type="protein sequence ID" value="CAF3924401.1"/>
    <property type="molecule type" value="Genomic_DNA"/>
</dbReference>